<name>E6PXT1_9ZZZZ</name>
<evidence type="ECO:0000256" key="1">
    <source>
        <dbReference type="SAM" id="MobiDB-lite"/>
    </source>
</evidence>
<proteinExistence type="predicted"/>
<organism evidence="2">
    <name type="scientific">mine drainage metagenome</name>
    <dbReference type="NCBI Taxonomy" id="410659"/>
    <lineage>
        <taxon>unclassified sequences</taxon>
        <taxon>metagenomes</taxon>
        <taxon>ecological metagenomes</taxon>
    </lineage>
</organism>
<sequence length="52" mass="5622">MFSGGLGTQTICLYRDINHTLNIFIGNLMSPKPANDTQITSDSRAGADPRIV</sequence>
<dbReference type="AlphaFoldDB" id="E6PXT1"/>
<dbReference type="EMBL" id="CABN01000047">
    <property type="protein sequence ID" value="CBH99740.1"/>
    <property type="molecule type" value="Genomic_DNA"/>
</dbReference>
<accession>E6PXT1</accession>
<protein>
    <submittedName>
        <fullName evidence="2">Uncharacterized protein</fullName>
    </submittedName>
</protein>
<comment type="caution">
    <text evidence="2">The sequence shown here is derived from an EMBL/GenBank/DDBJ whole genome shotgun (WGS) entry which is preliminary data.</text>
</comment>
<evidence type="ECO:0000313" key="2">
    <source>
        <dbReference type="EMBL" id="CBH99740.1"/>
    </source>
</evidence>
<feature type="region of interest" description="Disordered" evidence="1">
    <location>
        <begin position="30"/>
        <end position="52"/>
    </location>
</feature>
<gene>
    <name evidence="2" type="ORF">CARN3_0687</name>
</gene>
<reference evidence="2" key="1">
    <citation type="submission" date="2009-10" db="EMBL/GenBank/DDBJ databases">
        <title>Diversity of trophic interactions inside an arsenic-rich microbial ecosystem.</title>
        <authorList>
            <person name="Bertin P.N."/>
            <person name="Heinrich-Salmeron A."/>
            <person name="Pelletier E."/>
            <person name="Goulhen-Chollet F."/>
            <person name="Arsene-Ploetze F."/>
            <person name="Gallien S."/>
            <person name="Calteau A."/>
            <person name="Vallenet D."/>
            <person name="Casiot C."/>
            <person name="Chane-Woon-Ming B."/>
            <person name="Giloteaux L."/>
            <person name="Barakat M."/>
            <person name="Bonnefoy V."/>
            <person name="Bruneel O."/>
            <person name="Chandler M."/>
            <person name="Cleiss J."/>
            <person name="Duran R."/>
            <person name="Elbaz-Poulichet F."/>
            <person name="Fonknechten N."/>
            <person name="Lauga B."/>
            <person name="Mornico D."/>
            <person name="Ortet P."/>
            <person name="Schaeffer C."/>
            <person name="Siguier P."/>
            <person name="Alexander Thil Smith A."/>
            <person name="Van Dorsselaer A."/>
            <person name="Weissenbach J."/>
            <person name="Medigue C."/>
            <person name="Le Paslier D."/>
        </authorList>
    </citation>
    <scope>NUCLEOTIDE SEQUENCE</scope>
</reference>